<reference evidence="3 4" key="3">
    <citation type="journal article" date="2016" name="FEMS Yeast Res.">
        <title>Curation of the genome annotation of Pichia pastoris (Komagataella phaffii) CBS7435 from gene level to protein function.</title>
        <authorList>
            <person name="Valli M."/>
            <person name="Tatto N.E."/>
            <person name="Peymann A."/>
            <person name="Gruber C."/>
            <person name="Landes N."/>
            <person name="Ekker H."/>
            <person name="Thallinger G.G."/>
            <person name="Mattanovich D."/>
            <person name="Gasser B."/>
            <person name="Graf A.B."/>
        </authorList>
    </citation>
    <scope>GENOME REANNOTATION</scope>
    <source>
        <strain evidence="3 4">ATCC 76273 / CBS 7435 / CECT 11047 / NRRL Y-11430 / Wegner 21-1</strain>
    </source>
</reference>
<dbReference type="EMBL" id="FR839628">
    <property type="protein sequence ID" value="CCA36413.1"/>
    <property type="molecule type" value="Genomic_DNA"/>
</dbReference>
<proteinExistence type="predicted"/>
<name>F2QNI0_KOMPC</name>
<evidence type="ECO:0000256" key="1">
    <source>
        <dbReference type="SAM" id="MobiDB-lite"/>
    </source>
</evidence>
<feature type="region of interest" description="Disordered" evidence="1">
    <location>
        <begin position="194"/>
        <end position="216"/>
    </location>
</feature>
<evidence type="ECO:0000256" key="2">
    <source>
        <dbReference type="SAM" id="Phobius"/>
    </source>
</evidence>
<reference evidence="3 4" key="1">
    <citation type="journal article" date="2011" name="J. Biotechnol.">
        <title>High-quality genome sequence of Pichia pastoris CBS7435.</title>
        <authorList>
            <person name="Kuberl A."/>
            <person name="Schneider J."/>
            <person name="Thallinger G.G."/>
            <person name="Anderl I."/>
            <person name="Wibberg D."/>
            <person name="Hajek T."/>
            <person name="Jaenicke S."/>
            <person name="Brinkrolf K."/>
            <person name="Goesmann A."/>
            <person name="Szczepanowski R."/>
            <person name="Puhler A."/>
            <person name="Schwab H."/>
            <person name="Glieder A."/>
            <person name="Pichler H."/>
        </authorList>
    </citation>
    <scope>NUCLEOTIDE SEQUENCE [LARGE SCALE GENOMIC DNA]</scope>
    <source>
        <strain evidence="4">ATCC 76273 / CBS 7435 / CECT 11047 / NRRL Y-11430 / Wegner 21-1</strain>
    </source>
</reference>
<keyword evidence="4" id="KW-1185">Reference proteome</keyword>
<dbReference type="HOGENOM" id="CLU_1278033_0_0_1"/>
<feature type="region of interest" description="Disordered" evidence="1">
    <location>
        <begin position="1"/>
        <end position="24"/>
    </location>
</feature>
<gene>
    <name evidence="3" type="ordered locus">PP7435_Chr1-0252</name>
</gene>
<keyword evidence="2" id="KW-1133">Transmembrane helix</keyword>
<sequence length="216" mass="23568">MFHRRKQPVAPKGPTLKLDSPDPIPIMEASPPRTPWISEAITRLGGPIAQWMNAQDQAYARVSLKLLLMTFTEVLHQYFDWVSAHLPENQLIRFSSQVCFPCVNSNLYSTSVVSGATTVAFIPVLAITLAASLLSAFVVSIIYLGYTGFTAEEGWVRRLLAPLADLLPPSVGVSEVVKKNGSAKVATVTEIDPDDERLEGVSNDKVSEQQNSEAVS</sequence>
<accession>F2QNI0</accession>
<feature type="transmembrane region" description="Helical" evidence="2">
    <location>
        <begin position="119"/>
        <end position="146"/>
    </location>
</feature>
<evidence type="ECO:0000313" key="3">
    <source>
        <dbReference type="EMBL" id="CCA36413.1"/>
    </source>
</evidence>
<keyword evidence="2" id="KW-0472">Membrane</keyword>
<dbReference type="AlphaFoldDB" id="F2QNI0"/>
<dbReference type="Proteomes" id="UP000006853">
    <property type="component" value="Chromosome 1"/>
</dbReference>
<organism evidence="3 4">
    <name type="scientific">Komagataella phaffii (strain ATCC 76273 / CBS 7435 / CECT 11047 / NRRL Y-11430 / Wegner 21-1)</name>
    <name type="common">Yeast</name>
    <name type="synonym">Pichia pastoris</name>
    <dbReference type="NCBI Taxonomy" id="981350"/>
    <lineage>
        <taxon>Eukaryota</taxon>
        <taxon>Fungi</taxon>
        <taxon>Dikarya</taxon>
        <taxon>Ascomycota</taxon>
        <taxon>Saccharomycotina</taxon>
        <taxon>Pichiomycetes</taxon>
        <taxon>Pichiales</taxon>
        <taxon>Pichiaceae</taxon>
        <taxon>Komagataella</taxon>
    </lineage>
</organism>
<evidence type="ECO:0000313" key="4">
    <source>
        <dbReference type="Proteomes" id="UP000006853"/>
    </source>
</evidence>
<reference key="2">
    <citation type="submission" date="2011-04" db="EMBL/GenBank/DDBJ databases">
        <title>High-quality genome sequence of Pichia pastoris CBS 7435.</title>
        <authorList>
            <person name="Kueberl A."/>
            <person name="Schneider J."/>
            <person name="Thallinger G.G."/>
            <person name="Anderl I."/>
            <person name="Wibberg D."/>
            <person name="Hajek T."/>
            <person name="Jaenicke S."/>
            <person name="Brinkrolf K."/>
            <person name="Goesmann A."/>
            <person name="Szczepanowski R."/>
            <person name="Puehler A."/>
            <person name="Schwab H."/>
            <person name="Glieder A."/>
            <person name="Pichler H."/>
        </authorList>
    </citation>
    <scope>NUCLEOTIDE SEQUENCE</scope>
    <source>
        <strain>CBS 7435</strain>
    </source>
</reference>
<protein>
    <submittedName>
        <fullName evidence="3">Uncharacterized protein</fullName>
    </submittedName>
</protein>
<keyword evidence="2" id="KW-0812">Transmembrane</keyword>